<proteinExistence type="predicted"/>
<gene>
    <name evidence="2" type="ORF">OYT1_ch1598</name>
</gene>
<keyword evidence="3" id="KW-1185">Reference proteome</keyword>
<protein>
    <recommendedName>
        <fullName evidence="1">Phage tail assembly chaperone-like domain-containing protein</fullName>
    </recommendedName>
</protein>
<dbReference type="OrthoDB" id="5465054at2"/>
<evidence type="ECO:0000313" key="3">
    <source>
        <dbReference type="Proteomes" id="UP000033070"/>
    </source>
</evidence>
<accession>A0A2Z6GD74</accession>
<organism evidence="2 3">
    <name type="scientific">Ferriphaselus amnicola</name>
    <dbReference type="NCBI Taxonomy" id="1188319"/>
    <lineage>
        <taxon>Bacteria</taxon>
        <taxon>Pseudomonadati</taxon>
        <taxon>Pseudomonadota</taxon>
        <taxon>Betaproteobacteria</taxon>
        <taxon>Nitrosomonadales</taxon>
        <taxon>Gallionellaceae</taxon>
        <taxon>Ferriphaselus</taxon>
    </lineage>
</organism>
<evidence type="ECO:0000313" key="2">
    <source>
        <dbReference type="EMBL" id="BBE51145.1"/>
    </source>
</evidence>
<dbReference type="KEGG" id="fam:OYT1_ch1598"/>
<dbReference type="Proteomes" id="UP000033070">
    <property type="component" value="Chromosome"/>
</dbReference>
<sequence length="123" mass="13803">MYNASNHYWIVGGDESRLYSSARAKYVPADDELYKQWLNSGIPPTRIQSEEDLADVIGEQYPPGWPAHVVRQERNRLLAEADIAILKAEDAGSDTSALRAYRQALRDVPAQPGFPQNVTYPTL</sequence>
<dbReference type="Pfam" id="PF16778">
    <property type="entry name" value="Phage_tail_APC"/>
    <property type="match status" value="1"/>
</dbReference>
<evidence type="ECO:0000259" key="1">
    <source>
        <dbReference type="Pfam" id="PF16778"/>
    </source>
</evidence>
<dbReference type="AlphaFoldDB" id="A0A2Z6GD74"/>
<dbReference type="EMBL" id="AP018738">
    <property type="protein sequence ID" value="BBE51145.1"/>
    <property type="molecule type" value="Genomic_DNA"/>
</dbReference>
<dbReference type="Gene3D" id="6.10.140.1310">
    <property type="match status" value="1"/>
</dbReference>
<reference evidence="2 3" key="1">
    <citation type="submission" date="2018-06" db="EMBL/GenBank/DDBJ databases">
        <title>OYT1 Genome Sequencing.</title>
        <authorList>
            <person name="Kato S."/>
            <person name="Itoh T."/>
            <person name="Ohkuma M."/>
        </authorList>
    </citation>
    <scope>NUCLEOTIDE SEQUENCE [LARGE SCALE GENOMIC DNA]</scope>
    <source>
        <strain evidence="2 3">OYT1</strain>
    </source>
</reference>
<dbReference type="RefSeq" id="WP_084612072.1">
    <property type="nucleotide sequence ID" value="NZ_AP018738.1"/>
</dbReference>
<dbReference type="STRING" id="1188319.OYT1_02448"/>
<name>A0A2Z6GD74_9PROT</name>
<dbReference type="InterPro" id="IPR031893">
    <property type="entry name" value="Phage_tail_APC"/>
</dbReference>
<feature type="domain" description="Phage tail assembly chaperone-like" evidence="1">
    <location>
        <begin position="68"/>
        <end position="122"/>
    </location>
</feature>